<dbReference type="EMBL" id="CM055099">
    <property type="protein sequence ID" value="KAJ7547093.1"/>
    <property type="molecule type" value="Genomic_DNA"/>
</dbReference>
<proteinExistence type="predicted"/>
<accession>A0ACC2CYI6</accession>
<comment type="caution">
    <text evidence="1">The sequence shown here is derived from an EMBL/GenBank/DDBJ whole genome shotgun (WGS) entry which is preliminary data.</text>
</comment>
<gene>
    <name evidence="1" type="ORF">O6H91_08G068900</name>
</gene>
<organism evidence="1 2">
    <name type="scientific">Diphasiastrum complanatum</name>
    <name type="common">Issler's clubmoss</name>
    <name type="synonym">Lycopodium complanatum</name>
    <dbReference type="NCBI Taxonomy" id="34168"/>
    <lineage>
        <taxon>Eukaryota</taxon>
        <taxon>Viridiplantae</taxon>
        <taxon>Streptophyta</taxon>
        <taxon>Embryophyta</taxon>
        <taxon>Tracheophyta</taxon>
        <taxon>Lycopodiopsida</taxon>
        <taxon>Lycopodiales</taxon>
        <taxon>Lycopodiaceae</taxon>
        <taxon>Lycopodioideae</taxon>
        <taxon>Diphasiastrum</taxon>
    </lineage>
</organism>
<sequence>MELYPAAASSLTAADEEQQLNYQRRDVGSSCLPTITRRFSSRPLVTSANYITAAPDHEHEHANKKPQTRVQMIMNQPLAGGKDHLCLLSALTDTIMSNPSNVLGKLGNSQRPNEHVVIGNHCNDCHEIHSSADREASPSAVTSGLSQPNIELASSGAEAGYKYLHLKPRAFTEIGLRRTKSASGNYSFMSNSLGDPSVASVLQFKQEEISDKPKLCSRKEDMDNEVLHPLRKEYPGSIESISQNFCKGHGASRNQVVKEPARQAIASKFFCCLPLGRKRSSRP</sequence>
<name>A0ACC2CYI6_DIPCM</name>
<keyword evidence="2" id="KW-1185">Reference proteome</keyword>
<evidence type="ECO:0000313" key="2">
    <source>
        <dbReference type="Proteomes" id="UP001162992"/>
    </source>
</evidence>
<reference evidence="2" key="1">
    <citation type="journal article" date="2024" name="Proc. Natl. Acad. Sci. U.S.A.">
        <title>Extraordinary preservation of gene collinearity over three hundred million years revealed in homosporous lycophytes.</title>
        <authorList>
            <person name="Li C."/>
            <person name="Wickell D."/>
            <person name="Kuo L.Y."/>
            <person name="Chen X."/>
            <person name="Nie B."/>
            <person name="Liao X."/>
            <person name="Peng D."/>
            <person name="Ji J."/>
            <person name="Jenkins J."/>
            <person name="Williams M."/>
            <person name="Shu S."/>
            <person name="Plott C."/>
            <person name="Barry K."/>
            <person name="Rajasekar S."/>
            <person name="Grimwood J."/>
            <person name="Han X."/>
            <person name="Sun S."/>
            <person name="Hou Z."/>
            <person name="He W."/>
            <person name="Dai G."/>
            <person name="Sun C."/>
            <person name="Schmutz J."/>
            <person name="Leebens-Mack J.H."/>
            <person name="Li F.W."/>
            <person name="Wang L."/>
        </authorList>
    </citation>
    <scope>NUCLEOTIDE SEQUENCE [LARGE SCALE GENOMIC DNA]</scope>
    <source>
        <strain evidence="2">cv. PW_Plant_1</strain>
    </source>
</reference>
<dbReference type="Proteomes" id="UP001162992">
    <property type="component" value="Chromosome 8"/>
</dbReference>
<evidence type="ECO:0000313" key="1">
    <source>
        <dbReference type="EMBL" id="KAJ7547093.1"/>
    </source>
</evidence>
<protein>
    <submittedName>
        <fullName evidence="1">Uncharacterized protein</fullName>
    </submittedName>
</protein>